<name>A0ABR0TNB4_AURPU</name>
<organism evidence="1 2">
    <name type="scientific">Aureobasidium pullulans</name>
    <name type="common">Black yeast</name>
    <name type="synonym">Pullularia pullulans</name>
    <dbReference type="NCBI Taxonomy" id="5580"/>
    <lineage>
        <taxon>Eukaryota</taxon>
        <taxon>Fungi</taxon>
        <taxon>Dikarya</taxon>
        <taxon>Ascomycota</taxon>
        <taxon>Pezizomycotina</taxon>
        <taxon>Dothideomycetes</taxon>
        <taxon>Dothideomycetidae</taxon>
        <taxon>Dothideales</taxon>
        <taxon>Saccotheciaceae</taxon>
        <taxon>Aureobasidium</taxon>
    </lineage>
</organism>
<comment type="caution">
    <text evidence="1">The sequence shown here is derived from an EMBL/GenBank/DDBJ whole genome shotgun (WGS) entry which is preliminary data.</text>
</comment>
<proteinExistence type="predicted"/>
<sequence>MSDETPALPPANLKKQVAGVQIWLTLLQTSRARLQGSDIEALGRLAEKEVEKSDPTGN</sequence>
<keyword evidence="2" id="KW-1185">Reference proteome</keyword>
<dbReference type="EMBL" id="JASGXD010000005">
    <property type="protein sequence ID" value="KAK6005591.1"/>
    <property type="molecule type" value="Genomic_DNA"/>
</dbReference>
<evidence type="ECO:0000313" key="2">
    <source>
        <dbReference type="Proteomes" id="UP001341245"/>
    </source>
</evidence>
<gene>
    <name evidence="1" type="ORF">QM012_007233</name>
</gene>
<accession>A0ABR0TNB4</accession>
<evidence type="ECO:0000313" key="1">
    <source>
        <dbReference type="EMBL" id="KAK6005591.1"/>
    </source>
</evidence>
<reference evidence="1 2" key="1">
    <citation type="submission" date="2023-11" db="EMBL/GenBank/DDBJ databases">
        <title>Draft genome sequence and annotation of the polyextremotolerant black yeast-like fungus Aureobasidium pullulans NRRL 62042.</title>
        <authorList>
            <person name="Dielentheis-Frenken M.R.E."/>
            <person name="Wibberg D."/>
            <person name="Blank L.M."/>
            <person name="Tiso T."/>
        </authorList>
    </citation>
    <scope>NUCLEOTIDE SEQUENCE [LARGE SCALE GENOMIC DNA]</scope>
    <source>
        <strain evidence="1 2">NRRL 62042</strain>
    </source>
</reference>
<dbReference type="Proteomes" id="UP001341245">
    <property type="component" value="Unassembled WGS sequence"/>
</dbReference>
<protein>
    <submittedName>
        <fullName evidence="1">Uncharacterized protein</fullName>
    </submittedName>
</protein>